<name>A0A4V3AU94_9BURK</name>
<dbReference type="AlphaFoldDB" id="A0A4V3AU94"/>
<comment type="caution">
    <text evidence="1">The sequence shown here is derived from an EMBL/GenBank/DDBJ whole genome shotgun (WGS) entry which is preliminary data.</text>
</comment>
<protein>
    <submittedName>
        <fullName evidence="1">Uncharacterized protein</fullName>
    </submittedName>
</protein>
<dbReference type="EMBL" id="SMYL01000009">
    <property type="protein sequence ID" value="TDK63573.1"/>
    <property type="molecule type" value="Genomic_DNA"/>
</dbReference>
<dbReference type="Proteomes" id="UP000294829">
    <property type="component" value="Unassembled WGS sequence"/>
</dbReference>
<evidence type="ECO:0000313" key="1">
    <source>
        <dbReference type="EMBL" id="TDK63573.1"/>
    </source>
</evidence>
<reference evidence="1 2" key="1">
    <citation type="submission" date="2019-03" db="EMBL/GenBank/DDBJ databases">
        <title>Sapientia aquatica gen. nov., sp. nov., isolated from a crater lake.</title>
        <authorList>
            <person name="Felfoldi T."/>
            <person name="Szabo A."/>
            <person name="Toth E."/>
            <person name="Schumann P."/>
            <person name="Keki Z."/>
            <person name="Marialigeti K."/>
            <person name="Mathe I."/>
        </authorList>
    </citation>
    <scope>NUCLEOTIDE SEQUENCE [LARGE SCALE GENOMIC DNA]</scope>
    <source>
        <strain evidence="1 2">SA-152</strain>
    </source>
</reference>
<keyword evidence="2" id="KW-1185">Reference proteome</keyword>
<organism evidence="1 2">
    <name type="scientific">Sapientia aquatica</name>
    <dbReference type="NCBI Taxonomy" id="1549640"/>
    <lineage>
        <taxon>Bacteria</taxon>
        <taxon>Pseudomonadati</taxon>
        <taxon>Pseudomonadota</taxon>
        <taxon>Betaproteobacteria</taxon>
        <taxon>Burkholderiales</taxon>
        <taxon>Oxalobacteraceae</taxon>
        <taxon>Sapientia</taxon>
    </lineage>
</organism>
<dbReference type="RefSeq" id="WP_133330102.1">
    <property type="nucleotide sequence ID" value="NZ_SMYL01000009.1"/>
</dbReference>
<accession>A0A4V3AU94</accession>
<evidence type="ECO:0000313" key="2">
    <source>
        <dbReference type="Proteomes" id="UP000294829"/>
    </source>
</evidence>
<sequence length="72" mass="8282">MTKSDDLYNSAMYTAKEDVVQAIKDAFEIQEAYPEWFIGYKEGTTKDFSDIAVLAKMILERQQHLLTVMGDE</sequence>
<gene>
    <name evidence="1" type="ORF">E2I14_15340</name>
</gene>
<proteinExistence type="predicted"/>